<name>Q0CVP0_ASPTN</name>
<evidence type="ECO:0000256" key="4">
    <source>
        <dbReference type="PROSITE-ProRule" id="PRU00175"/>
    </source>
</evidence>
<evidence type="ECO:0000259" key="5">
    <source>
        <dbReference type="PROSITE" id="PS50089"/>
    </source>
</evidence>
<dbReference type="InterPro" id="IPR001650">
    <property type="entry name" value="Helicase_C-like"/>
</dbReference>
<evidence type="ECO:0000313" key="9">
    <source>
        <dbReference type="Proteomes" id="UP000007963"/>
    </source>
</evidence>
<dbReference type="InterPro" id="IPR050628">
    <property type="entry name" value="SNF2_RAD54_helicase_TF"/>
</dbReference>
<organism evidence="8 9">
    <name type="scientific">Aspergillus terreus (strain NIH 2624 / FGSC A1156)</name>
    <dbReference type="NCBI Taxonomy" id="341663"/>
    <lineage>
        <taxon>Eukaryota</taxon>
        <taxon>Fungi</taxon>
        <taxon>Dikarya</taxon>
        <taxon>Ascomycota</taxon>
        <taxon>Pezizomycotina</taxon>
        <taxon>Eurotiomycetes</taxon>
        <taxon>Eurotiomycetidae</taxon>
        <taxon>Eurotiales</taxon>
        <taxon>Aspergillaceae</taxon>
        <taxon>Aspergillus</taxon>
        <taxon>Aspergillus subgen. Circumdati</taxon>
    </lineage>
</organism>
<dbReference type="STRING" id="341663.Q0CVP0"/>
<feature type="domain" description="RING-type" evidence="5">
    <location>
        <begin position="687"/>
        <end position="734"/>
    </location>
</feature>
<evidence type="ECO:0000256" key="1">
    <source>
        <dbReference type="ARBA" id="ARBA00022741"/>
    </source>
</evidence>
<keyword evidence="3" id="KW-0067">ATP-binding</keyword>
<reference evidence="9" key="1">
    <citation type="submission" date="2005-09" db="EMBL/GenBank/DDBJ databases">
        <title>Annotation of the Aspergillus terreus NIH2624 genome.</title>
        <authorList>
            <person name="Birren B.W."/>
            <person name="Lander E.S."/>
            <person name="Galagan J.E."/>
            <person name="Nusbaum C."/>
            <person name="Devon K."/>
            <person name="Henn M."/>
            <person name="Ma L.-J."/>
            <person name="Jaffe D.B."/>
            <person name="Butler J."/>
            <person name="Alvarez P."/>
            <person name="Gnerre S."/>
            <person name="Grabherr M."/>
            <person name="Kleber M."/>
            <person name="Mauceli E.W."/>
            <person name="Brockman W."/>
            <person name="Rounsley S."/>
            <person name="Young S.K."/>
            <person name="LaButti K."/>
            <person name="Pushparaj V."/>
            <person name="DeCaprio D."/>
            <person name="Crawford M."/>
            <person name="Koehrsen M."/>
            <person name="Engels R."/>
            <person name="Montgomery P."/>
            <person name="Pearson M."/>
            <person name="Howarth C."/>
            <person name="Larson L."/>
            <person name="Luoma S."/>
            <person name="White J."/>
            <person name="Alvarado L."/>
            <person name="Kodira C.D."/>
            <person name="Zeng Q."/>
            <person name="Oleary S."/>
            <person name="Yandava C."/>
            <person name="Denning D.W."/>
            <person name="Nierman W.C."/>
            <person name="Milne T."/>
            <person name="Madden K."/>
        </authorList>
    </citation>
    <scope>NUCLEOTIDE SEQUENCE [LARGE SCALE GENOMIC DNA]</scope>
    <source>
        <strain evidence="9">NIH 2624 / FGSC A1156</strain>
    </source>
</reference>
<dbReference type="GO" id="GO:0006281">
    <property type="term" value="P:DNA repair"/>
    <property type="evidence" value="ECO:0007669"/>
    <property type="project" value="TreeGrafter"/>
</dbReference>
<dbReference type="InterPro" id="IPR000330">
    <property type="entry name" value="SNF2_N"/>
</dbReference>
<evidence type="ECO:0000256" key="3">
    <source>
        <dbReference type="ARBA" id="ARBA00022840"/>
    </source>
</evidence>
<dbReference type="Pfam" id="PF00176">
    <property type="entry name" value="SNF2-rel_dom"/>
    <property type="match status" value="1"/>
</dbReference>
<dbReference type="PANTHER" id="PTHR45626:SF52">
    <property type="entry name" value="SINGLE-STRANDED DNA-DEPENDENT ATPASE (EUROFUNG)"/>
    <property type="match status" value="1"/>
</dbReference>
<keyword evidence="1" id="KW-0547">Nucleotide-binding</keyword>
<dbReference type="EMBL" id="CH476596">
    <property type="protein sequence ID" value="EAU37206.1"/>
    <property type="molecule type" value="Genomic_DNA"/>
</dbReference>
<dbReference type="SMART" id="SM00490">
    <property type="entry name" value="HELICc"/>
    <property type="match status" value="1"/>
</dbReference>
<dbReference type="HOGENOM" id="CLU_000315_2_7_1"/>
<dbReference type="VEuPathDB" id="FungiDB:ATEG_02244"/>
<dbReference type="SUPFAM" id="SSF52540">
    <property type="entry name" value="P-loop containing nucleoside triphosphate hydrolases"/>
    <property type="match status" value="2"/>
</dbReference>
<accession>Q0CVP0</accession>
<protein>
    <submittedName>
        <fullName evidence="8">Uncharacterized protein</fullName>
    </submittedName>
</protein>
<keyword evidence="2" id="KW-0378">Hydrolase</keyword>
<sequence length="914" mass="102910">MSVKRRFGSASWSDDNEIPDAVEPHLWARRRLFPTEDAGTDKPPVGPFGLTAMPYTSPLPALHTPRNAFSAMHTTPNDMEWDLFMPPPREQDPVAMVIDCGASSSERTVCYGMVSYISPVSLILPANVRLAGSGQLLSLKVRELRSSEGSRFQNTSTFCLHQSPEALFLQFLDGTKLGYFSRGITNALRDIVNLPSIEFEAVVNLAALESAILSPANPKLAVEINVYGPASARDRVGADLSEKQLYLQMPNELREGIDYDNPHLLQFDEKMDESGTEDEDTQAAEIFNGNLHQAENFQQTITGLLGSLRRADGLQRLGGVERLTRPLYPHQEEALDFMTQRENGNIPQEYRLWQPEVIDGETWYRHAITRFKRQEPSDESGGGLLADEMGMGKSLTTLALICKTIEDAHQWSIEPSPQLEGLGKKRSRATLIIVPSLNGSIKLVKYHGRGRKQHLADIGQFEIVITTYNTIAREYGIEQDRGHPSPLHGVEWYRVVLDEAHTIRNQARTFYRSVLGVSARSRWCLTGTPIQNTLMDLGALLAFMRIKPLDAHGAFRHWIMGPFEDHKTKQIAIHRLSLLLEAICIRRTIERVDIPRQQEETRVVHFTPEERHQYQETRKVMQRFIVQQAGEYRGVRSTVGMFQMYLQLRSFCNHGTYQRQFSWTRRNMVHEETDAICSITRDSVARCMGCRQHLPIIGPSSTSRFVEGCKHVFCDDCSQVTNGLQKNRHCPLCSSLGGISRSENTGDEADGSDDSVFQPDGYSSKINMLVSDVQDSLDTTKSIIFSCWTRTLDLVEKHLRMADILFLRIDGKTPPQVRQERLDKFNTTSTVAVLIMTTGTGGVGLNLQSVNRVFIVEPQWNPSVETQAIARAIRLGQEQTVSVIRYYVQGSIEEDMCSQQTRKLSLSKMGFGGS</sequence>
<evidence type="ECO:0000256" key="2">
    <source>
        <dbReference type="ARBA" id="ARBA00022801"/>
    </source>
</evidence>
<dbReference type="GO" id="GO:0005524">
    <property type="term" value="F:ATP binding"/>
    <property type="evidence" value="ECO:0007669"/>
    <property type="project" value="UniProtKB-KW"/>
</dbReference>
<evidence type="ECO:0000259" key="7">
    <source>
        <dbReference type="PROSITE" id="PS51194"/>
    </source>
</evidence>
<feature type="domain" description="Helicase ATP-binding" evidence="6">
    <location>
        <begin position="374"/>
        <end position="547"/>
    </location>
</feature>
<dbReference type="InterPro" id="IPR049730">
    <property type="entry name" value="SNF2/RAD54-like_C"/>
</dbReference>
<dbReference type="CDD" id="cd18008">
    <property type="entry name" value="DEXDc_SHPRH-like"/>
    <property type="match status" value="1"/>
</dbReference>
<dbReference type="PROSITE" id="PS51194">
    <property type="entry name" value="HELICASE_CTER"/>
    <property type="match status" value="1"/>
</dbReference>
<dbReference type="OMA" id="DINIYGP"/>
<dbReference type="RefSeq" id="XP_001211422.1">
    <property type="nucleotide sequence ID" value="XM_001211422.1"/>
</dbReference>
<feature type="domain" description="Helicase C-terminal" evidence="7">
    <location>
        <begin position="772"/>
        <end position="914"/>
    </location>
</feature>
<dbReference type="Pfam" id="PF00271">
    <property type="entry name" value="Helicase_C"/>
    <property type="match status" value="1"/>
</dbReference>
<dbReference type="PROSITE" id="PS51192">
    <property type="entry name" value="HELICASE_ATP_BIND_1"/>
    <property type="match status" value="1"/>
</dbReference>
<keyword evidence="4" id="KW-0862">Zinc</keyword>
<dbReference type="GO" id="GO:0008094">
    <property type="term" value="F:ATP-dependent activity, acting on DNA"/>
    <property type="evidence" value="ECO:0007669"/>
    <property type="project" value="TreeGrafter"/>
</dbReference>
<keyword evidence="4" id="KW-0863">Zinc-finger</keyword>
<dbReference type="PANTHER" id="PTHR45626">
    <property type="entry name" value="TRANSCRIPTION TERMINATION FACTOR 2-RELATED"/>
    <property type="match status" value="1"/>
</dbReference>
<dbReference type="InterPro" id="IPR001841">
    <property type="entry name" value="Znf_RING"/>
</dbReference>
<dbReference type="eggNOG" id="KOG1001">
    <property type="taxonomic scope" value="Eukaryota"/>
</dbReference>
<dbReference type="SMART" id="SM00487">
    <property type="entry name" value="DEXDc"/>
    <property type="match status" value="1"/>
</dbReference>
<evidence type="ECO:0000313" key="8">
    <source>
        <dbReference type="EMBL" id="EAU37206.1"/>
    </source>
</evidence>
<dbReference type="GO" id="GO:0008270">
    <property type="term" value="F:zinc ion binding"/>
    <property type="evidence" value="ECO:0007669"/>
    <property type="project" value="UniProtKB-KW"/>
</dbReference>
<dbReference type="Proteomes" id="UP000007963">
    <property type="component" value="Unassembled WGS sequence"/>
</dbReference>
<dbReference type="InterPro" id="IPR027417">
    <property type="entry name" value="P-loop_NTPase"/>
</dbReference>
<dbReference type="InterPro" id="IPR014001">
    <property type="entry name" value="Helicase_ATP-bd"/>
</dbReference>
<dbReference type="PROSITE" id="PS50089">
    <property type="entry name" value="ZF_RING_2"/>
    <property type="match status" value="1"/>
</dbReference>
<gene>
    <name evidence="8" type="ORF">ATEG_02244</name>
</gene>
<evidence type="ECO:0000259" key="6">
    <source>
        <dbReference type="PROSITE" id="PS51192"/>
    </source>
</evidence>
<dbReference type="Gene3D" id="3.40.50.10810">
    <property type="entry name" value="Tandem AAA-ATPase domain"/>
    <property type="match status" value="1"/>
</dbReference>
<dbReference type="Gene3D" id="3.40.50.300">
    <property type="entry name" value="P-loop containing nucleotide triphosphate hydrolases"/>
    <property type="match status" value="1"/>
</dbReference>
<dbReference type="CDD" id="cd18793">
    <property type="entry name" value="SF2_C_SNF"/>
    <property type="match status" value="1"/>
</dbReference>
<dbReference type="GO" id="GO:0016787">
    <property type="term" value="F:hydrolase activity"/>
    <property type="evidence" value="ECO:0007669"/>
    <property type="project" value="UniProtKB-KW"/>
</dbReference>
<keyword evidence="4" id="KW-0479">Metal-binding</keyword>
<proteinExistence type="predicted"/>
<dbReference type="GeneID" id="4316800"/>
<dbReference type="AlphaFoldDB" id="Q0CVP0"/>
<dbReference type="InterPro" id="IPR038718">
    <property type="entry name" value="SNF2-like_sf"/>
</dbReference>
<dbReference type="GO" id="GO:0005634">
    <property type="term" value="C:nucleus"/>
    <property type="evidence" value="ECO:0007669"/>
    <property type="project" value="TreeGrafter"/>
</dbReference>
<dbReference type="OrthoDB" id="448448at2759"/>